<name>A0ABS1L8K0_9ACTN</name>
<organism evidence="2 3">
    <name type="scientific">Nocardioides baculatus</name>
    <dbReference type="NCBI Taxonomy" id="2801337"/>
    <lineage>
        <taxon>Bacteria</taxon>
        <taxon>Bacillati</taxon>
        <taxon>Actinomycetota</taxon>
        <taxon>Actinomycetes</taxon>
        <taxon>Propionibacteriales</taxon>
        <taxon>Nocardioidaceae</taxon>
        <taxon>Nocardioides</taxon>
    </lineage>
</organism>
<keyword evidence="1" id="KW-0812">Transmembrane</keyword>
<protein>
    <recommendedName>
        <fullName evidence="4">Integral membrane protein</fullName>
    </recommendedName>
</protein>
<proteinExistence type="predicted"/>
<keyword evidence="1" id="KW-1133">Transmembrane helix</keyword>
<evidence type="ECO:0000313" key="3">
    <source>
        <dbReference type="Proteomes" id="UP000636918"/>
    </source>
</evidence>
<evidence type="ECO:0000313" key="2">
    <source>
        <dbReference type="EMBL" id="MBL0748000.1"/>
    </source>
</evidence>
<accession>A0ABS1L8K0</accession>
<dbReference type="EMBL" id="JAERSG010000003">
    <property type="protein sequence ID" value="MBL0748000.1"/>
    <property type="molecule type" value="Genomic_DNA"/>
</dbReference>
<reference evidence="2 3" key="1">
    <citation type="submission" date="2021-01" db="EMBL/GenBank/DDBJ databases">
        <title>Genome seq and assembly of Nocardiodes sp. G10.</title>
        <authorList>
            <person name="Chhetri G."/>
        </authorList>
    </citation>
    <scope>NUCLEOTIDE SEQUENCE [LARGE SCALE GENOMIC DNA]</scope>
    <source>
        <strain evidence="2 3">G10</strain>
    </source>
</reference>
<evidence type="ECO:0008006" key="4">
    <source>
        <dbReference type="Google" id="ProtNLM"/>
    </source>
</evidence>
<dbReference type="RefSeq" id="WP_201936032.1">
    <property type="nucleotide sequence ID" value="NZ_JAERSG010000003.1"/>
</dbReference>
<keyword evidence="1" id="KW-0472">Membrane</keyword>
<sequence>MDREVEREEELGHSDIEAALATRRELGARYDAELVDGFAERIERAVERRVADRTALEQRRTASAGNGRTRQFVLGIVSVGVGVPITIVPTVAAGGVSGVVAVIVGWTGIVGVNAAHAWQSREH</sequence>
<feature type="transmembrane region" description="Helical" evidence="1">
    <location>
        <begin position="98"/>
        <end position="118"/>
    </location>
</feature>
<gene>
    <name evidence="2" type="ORF">JI751_10295</name>
</gene>
<comment type="caution">
    <text evidence="2">The sequence shown here is derived from an EMBL/GenBank/DDBJ whole genome shotgun (WGS) entry which is preliminary data.</text>
</comment>
<keyword evidence="3" id="KW-1185">Reference proteome</keyword>
<feature type="transmembrane region" description="Helical" evidence="1">
    <location>
        <begin position="72"/>
        <end position="92"/>
    </location>
</feature>
<dbReference type="Proteomes" id="UP000636918">
    <property type="component" value="Unassembled WGS sequence"/>
</dbReference>
<evidence type="ECO:0000256" key="1">
    <source>
        <dbReference type="SAM" id="Phobius"/>
    </source>
</evidence>